<organism evidence="1 2">
    <name type="scientific">Rhizobium halophytocola</name>
    <dbReference type="NCBI Taxonomy" id="735519"/>
    <lineage>
        <taxon>Bacteria</taxon>
        <taxon>Pseudomonadati</taxon>
        <taxon>Pseudomonadota</taxon>
        <taxon>Alphaproteobacteria</taxon>
        <taxon>Hyphomicrobiales</taxon>
        <taxon>Rhizobiaceae</taxon>
        <taxon>Rhizobium/Agrobacterium group</taxon>
        <taxon>Rhizobium</taxon>
    </lineage>
</organism>
<protein>
    <submittedName>
        <fullName evidence="1">Uncharacterized protein</fullName>
    </submittedName>
</protein>
<name>A0ABS4E5F2_9HYPH</name>
<reference evidence="1 2" key="1">
    <citation type="submission" date="2021-03" db="EMBL/GenBank/DDBJ databases">
        <title>Genomic Encyclopedia of Type Strains, Phase IV (KMG-IV): sequencing the most valuable type-strain genomes for metagenomic binning, comparative biology and taxonomic classification.</title>
        <authorList>
            <person name="Goeker M."/>
        </authorList>
    </citation>
    <scope>NUCLEOTIDE SEQUENCE [LARGE SCALE GENOMIC DNA]</scope>
    <source>
        <strain evidence="1 2">DSM 21600</strain>
    </source>
</reference>
<sequence length="134" mass="15449">MNNMSPNELSHYLHDIREFLDHHSDEEIRNAIASEDFSNLIHVPENVRRRISSHPNLWNDIWWYVEIRADLRVEDFPCVHIAYATSPKAGCVICRFHDVYLVNFAGKQNEGIVIGYCPWCAEPLNVNAISKATG</sequence>
<dbReference type="Proteomes" id="UP000759443">
    <property type="component" value="Unassembled WGS sequence"/>
</dbReference>
<evidence type="ECO:0000313" key="1">
    <source>
        <dbReference type="EMBL" id="MBP1853179.1"/>
    </source>
</evidence>
<gene>
    <name evidence="1" type="ORF">J2Z17_004638</name>
</gene>
<proteinExistence type="predicted"/>
<accession>A0ABS4E5F2</accession>
<dbReference type="EMBL" id="JAGGJU010000015">
    <property type="protein sequence ID" value="MBP1853179.1"/>
    <property type="molecule type" value="Genomic_DNA"/>
</dbReference>
<keyword evidence="2" id="KW-1185">Reference proteome</keyword>
<comment type="caution">
    <text evidence="1">The sequence shown here is derived from an EMBL/GenBank/DDBJ whole genome shotgun (WGS) entry which is preliminary data.</text>
</comment>
<evidence type="ECO:0000313" key="2">
    <source>
        <dbReference type="Proteomes" id="UP000759443"/>
    </source>
</evidence>
<dbReference type="RefSeq" id="WP_209948754.1">
    <property type="nucleotide sequence ID" value="NZ_JAGGJU010000015.1"/>
</dbReference>